<keyword evidence="9" id="KW-1185">Reference proteome</keyword>
<feature type="transmembrane region" description="Helical" evidence="7">
    <location>
        <begin position="370"/>
        <end position="389"/>
    </location>
</feature>
<evidence type="ECO:0000256" key="1">
    <source>
        <dbReference type="ARBA" id="ARBA00004651"/>
    </source>
</evidence>
<keyword evidence="6 7" id="KW-0472">Membrane</keyword>
<dbReference type="STRING" id="1246995.AFR_23855"/>
<dbReference type="GO" id="GO:0022857">
    <property type="term" value="F:transmembrane transporter activity"/>
    <property type="evidence" value="ECO:0007669"/>
    <property type="project" value="InterPro"/>
</dbReference>
<feature type="transmembrane region" description="Helical" evidence="7">
    <location>
        <begin position="165"/>
        <end position="188"/>
    </location>
</feature>
<evidence type="ECO:0000256" key="4">
    <source>
        <dbReference type="ARBA" id="ARBA00022692"/>
    </source>
</evidence>
<name>U5W1N3_9ACTN</name>
<dbReference type="PANTHER" id="PTHR23517">
    <property type="entry name" value="RESISTANCE PROTEIN MDTM, PUTATIVE-RELATED-RELATED"/>
    <property type="match status" value="1"/>
</dbReference>
<evidence type="ECO:0000313" key="8">
    <source>
        <dbReference type="EMBL" id="AGZ43039.1"/>
    </source>
</evidence>
<dbReference type="GO" id="GO:0005886">
    <property type="term" value="C:plasma membrane"/>
    <property type="evidence" value="ECO:0007669"/>
    <property type="project" value="UniProtKB-SubCell"/>
</dbReference>
<gene>
    <name evidence="8" type="ORF">AFR_23855</name>
</gene>
<keyword evidence="5 7" id="KW-1133">Transmembrane helix</keyword>
<evidence type="ECO:0000256" key="7">
    <source>
        <dbReference type="SAM" id="Phobius"/>
    </source>
</evidence>
<organism evidence="8 9">
    <name type="scientific">Actinoplanes friuliensis DSM 7358</name>
    <dbReference type="NCBI Taxonomy" id="1246995"/>
    <lineage>
        <taxon>Bacteria</taxon>
        <taxon>Bacillati</taxon>
        <taxon>Actinomycetota</taxon>
        <taxon>Actinomycetes</taxon>
        <taxon>Micromonosporales</taxon>
        <taxon>Micromonosporaceae</taxon>
        <taxon>Actinoplanes</taxon>
    </lineage>
</organism>
<protein>
    <submittedName>
        <fullName evidence="8">Major facilitator superfamily protein</fullName>
    </submittedName>
</protein>
<evidence type="ECO:0000313" key="9">
    <source>
        <dbReference type="Proteomes" id="UP000017746"/>
    </source>
</evidence>
<feature type="transmembrane region" description="Helical" evidence="7">
    <location>
        <begin position="240"/>
        <end position="261"/>
    </location>
</feature>
<feature type="transmembrane region" description="Helical" evidence="7">
    <location>
        <begin position="209"/>
        <end position="234"/>
    </location>
</feature>
<dbReference type="InterPro" id="IPR011701">
    <property type="entry name" value="MFS"/>
</dbReference>
<feature type="transmembrane region" description="Helical" evidence="7">
    <location>
        <begin position="137"/>
        <end position="159"/>
    </location>
</feature>
<dbReference type="eggNOG" id="COG2223">
    <property type="taxonomic scope" value="Bacteria"/>
</dbReference>
<dbReference type="OrthoDB" id="3865324at2"/>
<evidence type="ECO:0000256" key="2">
    <source>
        <dbReference type="ARBA" id="ARBA00022448"/>
    </source>
</evidence>
<comment type="subcellular location">
    <subcellularLocation>
        <location evidence="1">Cell membrane</location>
        <topology evidence="1">Multi-pass membrane protein</topology>
    </subcellularLocation>
</comment>
<feature type="transmembrane region" description="Helical" evidence="7">
    <location>
        <begin position="47"/>
        <end position="68"/>
    </location>
</feature>
<dbReference type="Pfam" id="PF07690">
    <property type="entry name" value="MFS_1"/>
    <property type="match status" value="1"/>
</dbReference>
<keyword evidence="4 7" id="KW-0812">Transmembrane</keyword>
<evidence type="ECO:0000256" key="5">
    <source>
        <dbReference type="ARBA" id="ARBA00022989"/>
    </source>
</evidence>
<dbReference type="EMBL" id="CP006272">
    <property type="protein sequence ID" value="AGZ43039.1"/>
    <property type="molecule type" value="Genomic_DNA"/>
</dbReference>
<dbReference type="InterPro" id="IPR050171">
    <property type="entry name" value="MFS_Transporters"/>
</dbReference>
<dbReference type="AlphaFoldDB" id="U5W1N3"/>
<evidence type="ECO:0000256" key="6">
    <source>
        <dbReference type="ARBA" id="ARBA00023136"/>
    </source>
</evidence>
<feature type="transmembrane region" description="Helical" evidence="7">
    <location>
        <begin position="282"/>
        <end position="315"/>
    </location>
</feature>
<reference evidence="8 9" key="1">
    <citation type="journal article" date="2014" name="J. Biotechnol.">
        <title>Complete genome sequence of the actinobacterium Actinoplanes friuliensis HAG 010964, producer of the lipopeptide antibiotic friulimycin.</title>
        <authorList>
            <person name="Ruckert C."/>
            <person name="Szczepanowski R."/>
            <person name="Albersmeier A."/>
            <person name="Goesmann A."/>
            <person name="Fischer N."/>
            <person name="Steinkamper A."/>
            <person name="Puhler A."/>
            <person name="Biener R."/>
            <person name="Schwartz D."/>
            <person name="Kalinowski J."/>
        </authorList>
    </citation>
    <scope>NUCLEOTIDE SEQUENCE [LARGE SCALE GENOMIC DNA]</scope>
    <source>
        <strain evidence="8 9">DSM 7358</strain>
    </source>
</reference>
<keyword evidence="3" id="KW-1003">Cell membrane</keyword>
<accession>U5W1N3</accession>
<dbReference type="SUPFAM" id="SSF103473">
    <property type="entry name" value="MFS general substrate transporter"/>
    <property type="match status" value="1"/>
</dbReference>
<dbReference type="Proteomes" id="UP000017746">
    <property type="component" value="Chromosome"/>
</dbReference>
<feature type="transmembrane region" description="Helical" evidence="7">
    <location>
        <begin position="75"/>
        <end position="92"/>
    </location>
</feature>
<evidence type="ECO:0000256" key="3">
    <source>
        <dbReference type="ARBA" id="ARBA00022475"/>
    </source>
</evidence>
<dbReference type="InterPro" id="IPR036259">
    <property type="entry name" value="MFS_trans_sf"/>
</dbReference>
<dbReference type="HOGENOM" id="CLU_001265_60_5_11"/>
<dbReference type="RefSeq" id="WP_023363629.1">
    <property type="nucleotide sequence ID" value="NC_022657.1"/>
</dbReference>
<sequence length="396" mass="41299">MSLLPERGPVRTLAVATLVNTIGSGLWMTSSALFLTRSVGLSVTQTGLAFTLVAVVSLVTSTPVGYLADRLGPRGVAIGGITALAVLELGMVEVRSMAGFLLVAAPMAVFDAAQRAARGAIIGNAVPPDRRVYTRAYLRSVTNVGITVGAAVAGIGLTVDTRTAYLSLIVADAVTYLLAAAVLTRLPAVAPVPRAASGPRLTALRDRPFLTFVVLDGFLATNFGLFEVALPLWIAGRTDAPRWMISVVFVVNTVTVVLLQVRASRGTSTLTGAARASRRAGFGLLAACLIFPLTDGTRHLTTIVLLIVAALVHVFAEMWYSAGGWGISFGLAPDHAHGQYQGTYAMGHQFGQMIAPAAVTTLALGWGAPGWWVLGITFAVVGSLIPPVVRRATASI</sequence>
<feature type="transmembrane region" description="Helical" evidence="7">
    <location>
        <begin position="12"/>
        <end position="35"/>
    </location>
</feature>
<keyword evidence="2" id="KW-0813">Transport</keyword>
<dbReference type="Gene3D" id="1.20.1250.20">
    <property type="entry name" value="MFS general substrate transporter like domains"/>
    <property type="match status" value="1"/>
</dbReference>
<proteinExistence type="predicted"/>
<dbReference type="KEGG" id="afs:AFR_23855"/>
<dbReference type="PANTHER" id="PTHR23517:SF2">
    <property type="entry name" value="MULTIDRUG RESISTANCE PROTEIN MDTH"/>
    <property type="match status" value="1"/>
</dbReference>
<dbReference type="PATRIC" id="fig|1246995.3.peg.4832"/>